<dbReference type="InterPro" id="IPR039426">
    <property type="entry name" value="TonB-dep_rcpt-like"/>
</dbReference>
<evidence type="ECO:0000256" key="5">
    <source>
        <dbReference type="ARBA" id="ARBA00022729"/>
    </source>
</evidence>
<protein>
    <submittedName>
        <fullName evidence="14">TonB-dependent receptor</fullName>
    </submittedName>
</protein>
<dbReference type="InterPro" id="IPR008969">
    <property type="entry name" value="CarboxyPept-like_regulatory"/>
</dbReference>
<dbReference type="Pfam" id="PF07715">
    <property type="entry name" value="Plug"/>
    <property type="match status" value="1"/>
</dbReference>
<dbReference type="KEGG" id="fbe:FF125_13915"/>
<dbReference type="Gene3D" id="2.60.40.1120">
    <property type="entry name" value="Carboxypeptidase-like, regulatory domain"/>
    <property type="match status" value="1"/>
</dbReference>
<keyword evidence="3 10" id="KW-1134">Transmembrane beta strand</keyword>
<dbReference type="RefSeq" id="WP_138950332.1">
    <property type="nucleotide sequence ID" value="NZ_CP040749.1"/>
</dbReference>
<dbReference type="InterPro" id="IPR012910">
    <property type="entry name" value="Plug_dom"/>
</dbReference>
<evidence type="ECO:0000256" key="10">
    <source>
        <dbReference type="PROSITE-ProRule" id="PRU01360"/>
    </source>
</evidence>
<evidence type="ECO:0000256" key="4">
    <source>
        <dbReference type="ARBA" id="ARBA00022692"/>
    </source>
</evidence>
<dbReference type="GO" id="GO:0009279">
    <property type="term" value="C:cell outer membrane"/>
    <property type="evidence" value="ECO:0007669"/>
    <property type="project" value="UniProtKB-SubCell"/>
</dbReference>
<keyword evidence="5" id="KW-0732">Signal</keyword>
<keyword evidence="2 10" id="KW-0813">Transport</keyword>
<dbReference type="InterPro" id="IPR037066">
    <property type="entry name" value="Plug_dom_sf"/>
</dbReference>
<keyword evidence="7 10" id="KW-0472">Membrane</keyword>
<evidence type="ECO:0000256" key="9">
    <source>
        <dbReference type="ARBA" id="ARBA00023237"/>
    </source>
</evidence>
<proteinExistence type="inferred from homology"/>
<dbReference type="Gene3D" id="2.40.170.20">
    <property type="entry name" value="TonB-dependent receptor, beta-barrel domain"/>
    <property type="match status" value="1"/>
</dbReference>
<feature type="domain" description="TonB-dependent receptor-like beta-barrel" evidence="12">
    <location>
        <begin position="425"/>
        <end position="880"/>
    </location>
</feature>
<evidence type="ECO:0000256" key="7">
    <source>
        <dbReference type="ARBA" id="ARBA00023136"/>
    </source>
</evidence>
<organism evidence="14 15">
    <name type="scientific">Aureibaculum algae</name>
    <dbReference type="NCBI Taxonomy" id="2584122"/>
    <lineage>
        <taxon>Bacteria</taxon>
        <taxon>Pseudomonadati</taxon>
        <taxon>Bacteroidota</taxon>
        <taxon>Flavobacteriia</taxon>
        <taxon>Flavobacteriales</taxon>
        <taxon>Flavobacteriaceae</taxon>
        <taxon>Aureibaculum</taxon>
    </lineage>
</organism>
<dbReference type="Proteomes" id="UP000306229">
    <property type="component" value="Chromosome"/>
</dbReference>
<keyword evidence="4 10" id="KW-0812">Transmembrane</keyword>
<evidence type="ECO:0000256" key="1">
    <source>
        <dbReference type="ARBA" id="ARBA00004571"/>
    </source>
</evidence>
<evidence type="ECO:0000313" key="14">
    <source>
        <dbReference type="EMBL" id="QCX39480.1"/>
    </source>
</evidence>
<evidence type="ECO:0000256" key="11">
    <source>
        <dbReference type="RuleBase" id="RU003357"/>
    </source>
</evidence>
<feature type="domain" description="TonB-dependent receptor plug" evidence="13">
    <location>
        <begin position="274"/>
        <end position="351"/>
    </location>
</feature>
<comment type="similarity">
    <text evidence="10 11">Belongs to the TonB-dependent receptor family.</text>
</comment>
<accession>A0A5B7TSZ2</accession>
<sequence>MKKIILIVFILSIHTTIAQKSTEKITISYGNNSIIDVLKKIEKKTSYRFYFIENWFNDNYRISGQYDSAKLSVVLKDIFEQTSINYYITSDNKVILTQNNIIHDFFPKIGLSENGDENKAIEGKKPVFIARGNTPRRKGIETIRIGKETIYSSLKEFTLKGRVIHTETKEPIPNLVISVPDKNINSVTDFDGNYTINLPLGTNYLELKSLGMLDLKVKAIIYNDGFYNFRMEDNLEMLDEIIIDADKDKNVNESIAGITKIQIKDVKTIPLVLGERDILKVATTLPGISTAGEAAAGYNVRGGKTDQNLMLLDNAVIYNPTHFFGIFSALNPFTTGDLEIYKGNIPAEFGGRLSSVFDITTKKGNNNEFKGEGSIGPVTGNLTFEIPIIKEKSSLIVGARATYSDWLLNATNEEKLENSKASFYDAIIKYTHEFNENNSLLATAYFSNDKYSIASDSLYGYSNTLLSLNWNHRFNEKNKGSLILAHSSYDFNIDYDNKNGNSNFNFAYDVNETELKLLMSYVPNNKHSIDYGISGKFYSNSPGKKTPKGNNSIVNTLTINKEQALESALFITDDFSISENLAINAGLRYSYYAFLGNTDQIVYAQNSPRNEETAIDTLNFGKNEVVKNYGGPELRLSARYSVSPSLSIKASYNNNFQFIHTLSNNTTASPSDTWKLSDYNIKPQRAQQVSLGLYKNIDGNTYELSIESYYKKLKNTLDYKVGAELLFNNTIETEILQGDGKAYGLEFLVKKNKGRLNGWIGYTYSKSLVKLDSKFSENRVNNGKYFNSNYDKPHDLSIVANYKLTKRYSFSANFLFQTGRPVTYPIGKYEFEGEQYVFYSERNKFRIPNYYRLDLGINIEGNHKIKKFAHSFWNISVYNVLGRNNPLSVFFVTEDGGIKAYKSSVFSVPVPTITYNFKF</sequence>
<dbReference type="EMBL" id="CP040749">
    <property type="protein sequence ID" value="QCX39480.1"/>
    <property type="molecule type" value="Genomic_DNA"/>
</dbReference>
<dbReference type="Gene3D" id="2.170.130.10">
    <property type="entry name" value="TonB-dependent receptor, plug domain"/>
    <property type="match status" value="1"/>
</dbReference>
<dbReference type="PROSITE" id="PS52016">
    <property type="entry name" value="TONB_DEPENDENT_REC_3"/>
    <property type="match status" value="1"/>
</dbReference>
<evidence type="ECO:0000256" key="6">
    <source>
        <dbReference type="ARBA" id="ARBA00023077"/>
    </source>
</evidence>
<reference evidence="14 15" key="1">
    <citation type="submission" date="2019-05" db="EMBL/GenBank/DDBJ databases">
        <title>Algicella ahnfeltiae gen. nov., sp. nov., a novel marine bacterium of the family Flavobacteriaceae isolated from a red alga.</title>
        <authorList>
            <person name="Nedashkovskaya O.I."/>
            <person name="Kukhlevskiy A.D."/>
            <person name="Kim S.-G."/>
            <person name="Zhukova N.V."/>
            <person name="Mikhailov V.V."/>
        </authorList>
    </citation>
    <scope>NUCLEOTIDE SEQUENCE [LARGE SCALE GENOMIC DNA]</scope>
    <source>
        <strain evidence="14 15">10Alg115</strain>
    </source>
</reference>
<dbReference type="PANTHER" id="PTHR30069">
    <property type="entry name" value="TONB-DEPENDENT OUTER MEMBRANE RECEPTOR"/>
    <property type="match status" value="1"/>
</dbReference>
<evidence type="ECO:0000256" key="2">
    <source>
        <dbReference type="ARBA" id="ARBA00022448"/>
    </source>
</evidence>
<dbReference type="AlphaFoldDB" id="A0A5B7TSZ2"/>
<dbReference type="PANTHER" id="PTHR30069:SF29">
    <property type="entry name" value="HEMOGLOBIN AND HEMOGLOBIN-HAPTOGLOBIN-BINDING PROTEIN 1-RELATED"/>
    <property type="match status" value="1"/>
</dbReference>
<evidence type="ECO:0000313" key="15">
    <source>
        <dbReference type="Proteomes" id="UP000306229"/>
    </source>
</evidence>
<evidence type="ECO:0000256" key="3">
    <source>
        <dbReference type="ARBA" id="ARBA00022452"/>
    </source>
</evidence>
<gene>
    <name evidence="14" type="ORF">FF125_13915</name>
</gene>
<dbReference type="InterPro" id="IPR036942">
    <property type="entry name" value="Beta-barrel_TonB_sf"/>
</dbReference>
<dbReference type="InterPro" id="IPR000531">
    <property type="entry name" value="Beta-barrel_TonB"/>
</dbReference>
<evidence type="ECO:0000259" key="13">
    <source>
        <dbReference type="Pfam" id="PF07715"/>
    </source>
</evidence>
<dbReference type="GO" id="GO:0015344">
    <property type="term" value="F:siderophore uptake transmembrane transporter activity"/>
    <property type="evidence" value="ECO:0007669"/>
    <property type="project" value="TreeGrafter"/>
</dbReference>
<keyword evidence="8 14" id="KW-0675">Receptor</keyword>
<keyword evidence="15" id="KW-1185">Reference proteome</keyword>
<dbReference type="SUPFAM" id="SSF49464">
    <property type="entry name" value="Carboxypeptidase regulatory domain-like"/>
    <property type="match status" value="1"/>
</dbReference>
<dbReference type="Pfam" id="PF00593">
    <property type="entry name" value="TonB_dep_Rec_b-barrel"/>
    <property type="match status" value="1"/>
</dbReference>
<dbReference type="SUPFAM" id="SSF56935">
    <property type="entry name" value="Porins"/>
    <property type="match status" value="1"/>
</dbReference>
<keyword evidence="6 11" id="KW-0798">TonB box</keyword>
<dbReference type="Pfam" id="PF13715">
    <property type="entry name" value="CarbopepD_reg_2"/>
    <property type="match status" value="1"/>
</dbReference>
<evidence type="ECO:0000259" key="12">
    <source>
        <dbReference type="Pfam" id="PF00593"/>
    </source>
</evidence>
<dbReference type="GO" id="GO:0044718">
    <property type="term" value="P:siderophore transmembrane transport"/>
    <property type="evidence" value="ECO:0007669"/>
    <property type="project" value="TreeGrafter"/>
</dbReference>
<comment type="subcellular location">
    <subcellularLocation>
        <location evidence="1 10">Cell outer membrane</location>
        <topology evidence="1 10">Multi-pass membrane protein</topology>
    </subcellularLocation>
</comment>
<name>A0A5B7TSZ2_9FLAO</name>
<dbReference type="OrthoDB" id="9803050at2"/>
<keyword evidence="9 10" id="KW-0998">Cell outer membrane</keyword>
<evidence type="ECO:0000256" key="8">
    <source>
        <dbReference type="ARBA" id="ARBA00023170"/>
    </source>
</evidence>